<keyword evidence="2" id="KW-1185">Reference proteome</keyword>
<dbReference type="Proteomes" id="UP000005239">
    <property type="component" value="Unassembled WGS sequence"/>
</dbReference>
<name>A0A2A6BLF7_PRIPA</name>
<organism evidence="1 2">
    <name type="scientific">Pristionchus pacificus</name>
    <name type="common">Parasitic nematode worm</name>
    <dbReference type="NCBI Taxonomy" id="54126"/>
    <lineage>
        <taxon>Eukaryota</taxon>
        <taxon>Metazoa</taxon>
        <taxon>Ecdysozoa</taxon>
        <taxon>Nematoda</taxon>
        <taxon>Chromadorea</taxon>
        <taxon>Rhabditida</taxon>
        <taxon>Rhabditina</taxon>
        <taxon>Diplogasteromorpha</taxon>
        <taxon>Diplogasteroidea</taxon>
        <taxon>Neodiplogasteridae</taxon>
        <taxon>Pristionchus</taxon>
    </lineage>
</organism>
<reference evidence="2" key="1">
    <citation type="journal article" date="2008" name="Nat. Genet.">
        <title>The Pristionchus pacificus genome provides a unique perspective on nematode lifestyle and parasitism.</title>
        <authorList>
            <person name="Dieterich C."/>
            <person name="Clifton S.W."/>
            <person name="Schuster L.N."/>
            <person name="Chinwalla A."/>
            <person name="Delehaunty K."/>
            <person name="Dinkelacker I."/>
            <person name="Fulton L."/>
            <person name="Fulton R."/>
            <person name="Godfrey J."/>
            <person name="Minx P."/>
            <person name="Mitreva M."/>
            <person name="Roeseler W."/>
            <person name="Tian H."/>
            <person name="Witte H."/>
            <person name="Yang S.P."/>
            <person name="Wilson R.K."/>
            <person name="Sommer R.J."/>
        </authorList>
    </citation>
    <scope>NUCLEOTIDE SEQUENCE [LARGE SCALE GENOMIC DNA]</scope>
    <source>
        <strain evidence="2">PS312</strain>
    </source>
</reference>
<dbReference type="EnsemblMetazoa" id="PPA08621.1">
    <property type="protein sequence ID" value="PPA08621.1"/>
    <property type="gene ID" value="WBGene00098175"/>
</dbReference>
<protein>
    <submittedName>
        <fullName evidence="1">Uncharacterized protein</fullName>
    </submittedName>
</protein>
<reference evidence="1" key="2">
    <citation type="submission" date="2022-06" db="UniProtKB">
        <authorList>
            <consortium name="EnsemblMetazoa"/>
        </authorList>
    </citation>
    <scope>IDENTIFICATION</scope>
    <source>
        <strain evidence="1">PS312</strain>
    </source>
</reference>
<accession>A0A2A6BLF7</accession>
<proteinExistence type="predicted"/>
<accession>A0A8R1U971</accession>
<evidence type="ECO:0000313" key="2">
    <source>
        <dbReference type="Proteomes" id="UP000005239"/>
    </source>
</evidence>
<gene>
    <name evidence="1" type="primary">WBGene00098175</name>
</gene>
<sequence>MGASFKIGCNLDLGLDHLQRSTLHASLRLSQVVRSSLLTMTNNQQWIRDELALRQLHQEFLNEMAEQNREEIRRLRSQLHPESNLQDCAHPDDVCDVDCIEEDEDANEAFFQAIPAMNREEMDRRWLQLHPECDLPNTDFTDSEFTDSVNSDDLVDELDVRNRVDQNLLESDEQEADCFDAFLRKWSEKLERDRLQLRREYDLPEVAINSEDDDSIDFEFEEMRAELYVLRKEIEQDGKVEDERDRRAFLSLLRFCQFLGLGEN</sequence>
<dbReference type="AlphaFoldDB" id="A0A2A6BLF7"/>
<evidence type="ECO:0000313" key="1">
    <source>
        <dbReference type="EnsemblMetazoa" id="PPA08621.1"/>
    </source>
</evidence>